<keyword evidence="5" id="KW-1185">Reference proteome</keyword>
<evidence type="ECO:0000313" key="4">
    <source>
        <dbReference type="EMBL" id="MCP1726881.1"/>
    </source>
</evidence>
<dbReference type="InterPro" id="IPR015943">
    <property type="entry name" value="WD40/YVTN_repeat-like_dom_sf"/>
</dbReference>
<comment type="caution">
    <text evidence="4">The sequence shown here is derived from an EMBL/GenBank/DDBJ whole genome shotgun (WGS) entry which is preliminary data.</text>
</comment>
<evidence type="ECO:0000313" key="5">
    <source>
        <dbReference type="Proteomes" id="UP001523550"/>
    </source>
</evidence>
<dbReference type="InterPro" id="IPR013783">
    <property type="entry name" value="Ig-like_fold"/>
</dbReference>
<dbReference type="SUPFAM" id="SSF55781">
    <property type="entry name" value="GAF domain-like"/>
    <property type="match status" value="1"/>
</dbReference>
<proteinExistence type="predicted"/>
<gene>
    <name evidence="4" type="ORF">J2T60_000846</name>
</gene>
<keyword evidence="1" id="KW-0597">Phosphoprotein</keyword>
<dbReference type="Gene3D" id="2.60.40.10">
    <property type="entry name" value="Immunoglobulins"/>
    <property type="match status" value="1"/>
</dbReference>
<reference evidence="4 5" key="1">
    <citation type="submission" date="2022-03" db="EMBL/GenBank/DDBJ databases">
        <title>Genomic Encyclopedia of Type Strains, Phase III (KMG-III): the genomes of soil and plant-associated and newly described type strains.</title>
        <authorList>
            <person name="Whitman W."/>
        </authorList>
    </citation>
    <scope>NUCLEOTIDE SEQUENCE [LARGE SCALE GENOMIC DNA]</scope>
    <source>
        <strain evidence="4 5">BSker1</strain>
    </source>
</reference>
<name>A0ABT1G6F8_9GAMM</name>
<evidence type="ECO:0000256" key="1">
    <source>
        <dbReference type="ARBA" id="ARBA00022553"/>
    </source>
</evidence>
<evidence type="ECO:0000256" key="2">
    <source>
        <dbReference type="SAM" id="Phobius"/>
    </source>
</evidence>
<dbReference type="Pfam" id="PF07495">
    <property type="entry name" value="Y_Y_Y"/>
    <property type="match status" value="1"/>
</dbReference>
<keyword evidence="2" id="KW-0812">Transmembrane</keyword>
<dbReference type="PANTHER" id="PTHR43547">
    <property type="entry name" value="TWO-COMPONENT HISTIDINE KINASE"/>
    <property type="match status" value="1"/>
</dbReference>
<evidence type="ECO:0000259" key="3">
    <source>
        <dbReference type="Pfam" id="PF07495"/>
    </source>
</evidence>
<dbReference type="Gene3D" id="3.30.450.40">
    <property type="match status" value="1"/>
</dbReference>
<dbReference type="RefSeq" id="WP_253445864.1">
    <property type="nucleotide sequence ID" value="NZ_JALJYF010000001.1"/>
</dbReference>
<dbReference type="Pfam" id="PF07494">
    <property type="entry name" value="Reg_prop"/>
    <property type="match status" value="3"/>
</dbReference>
<dbReference type="PANTHER" id="PTHR43547:SF2">
    <property type="entry name" value="HYBRID SIGNAL TRANSDUCTION HISTIDINE KINASE C"/>
    <property type="match status" value="1"/>
</dbReference>
<keyword evidence="2" id="KW-1133">Transmembrane helix</keyword>
<sequence length="1025" mass="114953">MNGIYDSKSVLGEGTRHKPYLTLCLSWLSIPKAFLFAYLLGICLNSALASNDFTRFEHMSIEDGLVQSTVASIHQDRRGFIWMGTEGGLQRYDGYQFRLYRQNPEDDASLSDNFANALAEDKDGFLWVGTRTGIHRLDPIAGTVERIPIDHSADTPLGMVWDLHIDSNGVIWAATHEGAFRLGPEDRYFQRLEVGDEQDIRSPFLAVAEDQAGGIVFGTTAGLVRVDPEHRTLLNWHKTDNGNELPHDTFIAAIQLSHDGKLWAAGGGVVFNITDSGAVNRFDSEHPLGDISEDVAIWDIAEDPDGGLWFASYGEGLLYFNPGSGQLRQFQSDPAMPHTLAEPNLMTVHVDQGGLVWAGSHAQGAQRLNPRAMAFGQFGHHPIEEESLPHPDIWSILPISDDVFWVATQDGLAGVRWPEGRGIQKVVRRKPENGGAGQHHATALQKGPDDRLWVASINGLWHTDARLGEEAEYERFPLLETLDLEDQEQHQIIMSLVGDEQDNLFLTLNDKVIVRLASPEEGQEQWHILLDEEDHGFRNLNGIWVTGPDQLWLAGDNGLVLYDLATDHVSLRIEPGTPRDGDERNLDINHGGINDLIVDDRGMVWLGAQLGLFRIELESGEYLHLDSQNQLPADMVYSVQLDEEGNLWGGTSQGLIRVDRDNTRVQVFETSDGLQSREFNARASARFPDGRMAYGGVNGINVFRPSDVMVSHPAPPIQITEIQIGQEVLNYPERDFHEGKLHVPHDENLLRFSFTALDFRNPGNNQYRFKLEGFETSWRQNNSNNQAVYTNLPAGEYRFRVQAADRLGGWAEEGASIPVEVARAPWQHPLAMIAYGTAIFLMALLVWHAISRRHHRDTTREVEQERRYWAKRLHHLSSHLAGSLTPEQTMERLLLELDELLDSDGAVVFLEESEQFRLLGMRGDSDVNHALERAPILLPDAIRRCRESEMVEALNRDELRIVGYPNGDGSYAVMVPLRASGEQFGVLFIARKAEDFAYRERLLLSAAATQSMMVLENVSLHAERN</sequence>
<dbReference type="InterPro" id="IPR029016">
    <property type="entry name" value="GAF-like_dom_sf"/>
</dbReference>
<feature type="transmembrane region" description="Helical" evidence="2">
    <location>
        <begin position="20"/>
        <end position="41"/>
    </location>
</feature>
<feature type="domain" description="Two component regulator three Y" evidence="3">
    <location>
        <begin position="758"/>
        <end position="821"/>
    </location>
</feature>
<dbReference type="SUPFAM" id="SSF63829">
    <property type="entry name" value="Calcium-dependent phosphotriesterase"/>
    <property type="match status" value="2"/>
</dbReference>
<dbReference type="Proteomes" id="UP001523550">
    <property type="component" value="Unassembled WGS sequence"/>
</dbReference>
<accession>A0ABT1G6F8</accession>
<dbReference type="Gene3D" id="2.130.10.10">
    <property type="entry name" value="YVTN repeat-like/Quinoprotein amine dehydrogenase"/>
    <property type="match status" value="3"/>
</dbReference>
<keyword evidence="2" id="KW-0472">Membrane</keyword>
<protein>
    <submittedName>
        <fullName evidence="4">Ligand-binding sensor domain-containing protein</fullName>
    </submittedName>
</protein>
<dbReference type="EMBL" id="JALJYF010000001">
    <property type="protein sequence ID" value="MCP1726881.1"/>
    <property type="molecule type" value="Genomic_DNA"/>
</dbReference>
<dbReference type="InterPro" id="IPR011123">
    <property type="entry name" value="Y_Y_Y"/>
</dbReference>
<feature type="transmembrane region" description="Helical" evidence="2">
    <location>
        <begin position="830"/>
        <end position="850"/>
    </location>
</feature>
<organism evidence="4 5">
    <name type="scientific">Natronospira proteinivora</name>
    <dbReference type="NCBI Taxonomy" id="1807133"/>
    <lineage>
        <taxon>Bacteria</taxon>
        <taxon>Pseudomonadati</taxon>
        <taxon>Pseudomonadota</taxon>
        <taxon>Gammaproteobacteria</taxon>
        <taxon>Natronospirales</taxon>
        <taxon>Natronospiraceae</taxon>
        <taxon>Natronospira</taxon>
    </lineage>
</organism>
<dbReference type="InterPro" id="IPR011110">
    <property type="entry name" value="Reg_prop"/>
</dbReference>